<accession>A0ABV7T7K7</accession>
<gene>
    <name evidence="2" type="ORF">ACFOMF_10925</name>
</gene>
<dbReference type="RefSeq" id="WP_386364687.1">
    <property type="nucleotide sequence ID" value="NZ_JBHRXZ010000022.1"/>
</dbReference>
<keyword evidence="3" id="KW-1185">Reference proteome</keyword>
<keyword evidence="1" id="KW-0472">Membrane</keyword>
<dbReference type="Proteomes" id="UP001595630">
    <property type="component" value="Unassembled WGS sequence"/>
</dbReference>
<organism evidence="2 3">
    <name type="scientific">Stutzerimonas tarimensis</name>
    <dbReference type="NCBI Taxonomy" id="1507735"/>
    <lineage>
        <taxon>Bacteria</taxon>
        <taxon>Pseudomonadati</taxon>
        <taxon>Pseudomonadota</taxon>
        <taxon>Gammaproteobacteria</taxon>
        <taxon>Pseudomonadales</taxon>
        <taxon>Pseudomonadaceae</taxon>
        <taxon>Stutzerimonas</taxon>
    </lineage>
</organism>
<keyword evidence="1" id="KW-0812">Transmembrane</keyword>
<protein>
    <submittedName>
        <fullName evidence="2">DUF3392 domain-containing protein</fullName>
    </submittedName>
</protein>
<name>A0ABV7T7K7_9GAMM</name>
<evidence type="ECO:0000313" key="2">
    <source>
        <dbReference type="EMBL" id="MFC3608291.1"/>
    </source>
</evidence>
<evidence type="ECO:0000256" key="1">
    <source>
        <dbReference type="SAM" id="Phobius"/>
    </source>
</evidence>
<dbReference type="EMBL" id="JBHRXZ010000022">
    <property type="protein sequence ID" value="MFC3608291.1"/>
    <property type="molecule type" value="Genomic_DNA"/>
</dbReference>
<reference evidence="3" key="1">
    <citation type="journal article" date="2019" name="Int. J. Syst. Evol. Microbiol.">
        <title>The Global Catalogue of Microorganisms (GCM) 10K type strain sequencing project: providing services to taxonomists for standard genome sequencing and annotation.</title>
        <authorList>
            <consortium name="The Broad Institute Genomics Platform"/>
            <consortium name="The Broad Institute Genome Sequencing Center for Infectious Disease"/>
            <person name="Wu L."/>
            <person name="Ma J."/>
        </authorList>
    </citation>
    <scope>NUCLEOTIDE SEQUENCE [LARGE SCALE GENOMIC DNA]</scope>
    <source>
        <strain evidence="3">KCTC 42447</strain>
    </source>
</reference>
<dbReference type="InterPro" id="IPR021813">
    <property type="entry name" value="DUF3392"/>
</dbReference>
<feature type="transmembrane region" description="Helical" evidence="1">
    <location>
        <begin position="51"/>
        <end position="72"/>
    </location>
</feature>
<keyword evidence="1" id="KW-1133">Transmembrane helix</keyword>
<proteinExistence type="predicted"/>
<dbReference type="Pfam" id="PF11872">
    <property type="entry name" value="DUF3392"/>
    <property type="match status" value="1"/>
</dbReference>
<evidence type="ECO:0000313" key="3">
    <source>
        <dbReference type="Proteomes" id="UP001595630"/>
    </source>
</evidence>
<feature type="transmembrane region" description="Helical" evidence="1">
    <location>
        <begin position="84"/>
        <end position="104"/>
    </location>
</feature>
<sequence>MDLLLELIVSLSRWSRGHLYDISLAIMASLLVIFGPAINQWVQRQVGGFNFVFRTLVFILLCAAGYGLAMIYLTPWLMRGLGQFNNYTLSPVLLLVFIVIGVLADRR</sequence>
<feature type="transmembrane region" description="Helical" evidence="1">
    <location>
        <begin position="20"/>
        <end position="39"/>
    </location>
</feature>
<comment type="caution">
    <text evidence="2">The sequence shown here is derived from an EMBL/GenBank/DDBJ whole genome shotgun (WGS) entry which is preliminary data.</text>
</comment>